<accession>A0ABY7V0U2</accession>
<keyword evidence="3" id="KW-1185">Reference proteome</keyword>
<feature type="domain" description="DUF403" evidence="1">
    <location>
        <begin position="3"/>
        <end position="318"/>
    </location>
</feature>
<organism evidence="2 3">
    <name type="scientific">Deinococcus aquaticus</name>
    <dbReference type="NCBI Taxonomy" id="328692"/>
    <lineage>
        <taxon>Bacteria</taxon>
        <taxon>Thermotogati</taxon>
        <taxon>Deinococcota</taxon>
        <taxon>Deinococci</taxon>
        <taxon>Deinococcales</taxon>
        <taxon>Deinococcaceae</taxon>
        <taxon>Deinococcus</taxon>
    </lineage>
</organism>
<name>A0ABY7V0U2_9DEIO</name>
<proteinExistence type="predicted"/>
<reference evidence="2 3" key="1">
    <citation type="submission" date="2022-12" db="EMBL/GenBank/DDBJ databases">
        <title>Genome Sequence of Deinococcus aquaticus Type Strain PB314.</title>
        <authorList>
            <person name="Albert C."/>
            <person name="Hill J."/>
            <person name="Boren L."/>
            <person name="Scholz-Ng S."/>
            <person name="Fatema N."/>
            <person name="Grosso R."/>
            <person name="Soboslay E."/>
            <person name="Tuohy J."/>
        </authorList>
    </citation>
    <scope>NUCLEOTIDE SEQUENCE [LARGE SCALE GENOMIC DNA]</scope>
    <source>
        <strain evidence="2 3">PB-314</strain>
    </source>
</reference>
<dbReference type="Proteomes" id="UP001217044">
    <property type="component" value="Chromosome"/>
</dbReference>
<dbReference type="InterPro" id="IPR051680">
    <property type="entry name" value="ATP-dep_Glu-Cys_Ligase-2"/>
</dbReference>
<sequence length="321" mass="36303">MLLLSRLAENLYWIGRYMERAENTARLLNVNYYASLESAGRVSEHWRPLLELTGGEGPLLERYGQLDTRSATAWLAFDLENPSSIASSLARARQNARGLRDRIPSEMWEAVNRSYLNLCFETGDVMDRDGLYEYCVAAREAAQFFFGIAFATLPRDEGWSFLRSGQLLERADNTVRVLQARVDSPQDPAALGGPADPTARALQEQQWVSVLKGASAFEAYRKSAHSGIDPRGVAGFLLFDEYFPRSLRYSAENLHDALAQIDRHHPGAHPEILRLSRWLVARLQYARIDDILERRSPSLPELLIEINRVGAAIDTAYFQQE</sequence>
<evidence type="ECO:0000313" key="2">
    <source>
        <dbReference type="EMBL" id="WDA58801.1"/>
    </source>
</evidence>
<dbReference type="InterPro" id="IPR007296">
    <property type="entry name" value="DUF403"/>
</dbReference>
<dbReference type="PANTHER" id="PTHR34595">
    <property type="entry name" value="BLR5612 PROTEIN"/>
    <property type="match status" value="1"/>
</dbReference>
<dbReference type="Pfam" id="PF04168">
    <property type="entry name" value="Alpha-E"/>
    <property type="match status" value="1"/>
</dbReference>
<dbReference type="EMBL" id="CP115165">
    <property type="protein sequence ID" value="WDA58801.1"/>
    <property type="molecule type" value="Genomic_DNA"/>
</dbReference>
<protein>
    <submittedName>
        <fullName evidence="2">Alpha-E domain-containing protein</fullName>
    </submittedName>
</protein>
<dbReference type="PANTHER" id="PTHR34595:SF7">
    <property type="entry name" value="SLL1039 PROTEIN"/>
    <property type="match status" value="1"/>
</dbReference>
<evidence type="ECO:0000313" key="3">
    <source>
        <dbReference type="Proteomes" id="UP001217044"/>
    </source>
</evidence>
<gene>
    <name evidence="2" type="ORF">M8445_00865</name>
</gene>
<evidence type="ECO:0000259" key="1">
    <source>
        <dbReference type="Pfam" id="PF04168"/>
    </source>
</evidence>
<dbReference type="RefSeq" id="WP_273989013.1">
    <property type="nucleotide sequence ID" value="NZ_BAABQT010000001.1"/>
</dbReference>